<evidence type="ECO:0000256" key="6">
    <source>
        <dbReference type="SAM" id="MobiDB-lite"/>
    </source>
</evidence>
<proteinExistence type="predicted"/>
<dbReference type="AlphaFoldDB" id="A0A8J2T0B4"/>
<keyword evidence="3" id="KW-0223">Dioxygenase</keyword>
<keyword evidence="2" id="KW-0479">Metal-binding</keyword>
<sequence length="514" mass="55902">MRALLTFALLACSARAGWFSRGGTEKPDTKKAAPATPAAPDAAEKKTKAPPPPPVEELAAAERDHTCAAGLVFDVYANGASENPVRVEMSGGQCETVAAFEAAVSRAVCEDTAACHVRDGAGRRVRRCSELSRNSAEAGVQPGLIPRAYGVRRDMRWVFPTEEVGYKRYLPHLQITLTTLAEEPRLFALDNFLTEEDASQLIEDALAISDDEHKLTRSSVGAKGYTVSSTRTSENAWVKDTKTAMRMKRRAFELLGFDHYDERMADGLQVLRYNNTNGYAAHKDYLDRPRGLSREAMEPSLGGANRLATVFLYLSDVQHGGQTVFPHAPRPSIASSLPALESRPLDDEVIGLRDAIVSKDEYTWEPRLIDECYTKLAAAPKKGRAILFYSQHPDGTLDNMATHGGCPVLEGTKWASNLWIWNKAMPFGSSRFQSKDDDSGDSSGVDVEVSTTGVSAEVFWVGGGGEEAPMGTVSQGDNLRLNSFVGHSFVARRNGAEVSRYTVARGAQAWAVPP</sequence>
<dbReference type="InterPro" id="IPR006620">
    <property type="entry name" value="Pro_4_hyd_alph"/>
</dbReference>
<dbReference type="InterPro" id="IPR037140">
    <property type="entry name" value="VHL_beta_dom_sf"/>
</dbReference>
<dbReference type="Gene3D" id="2.60.40.780">
    <property type="entry name" value="von Hippel-Lindau disease tumour suppressor, beta domain"/>
    <property type="match status" value="1"/>
</dbReference>
<evidence type="ECO:0000313" key="10">
    <source>
        <dbReference type="Proteomes" id="UP000789595"/>
    </source>
</evidence>
<protein>
    <recommendedName>
        <fullName evidence="8">Fe2OG dioxygenase domain-containing protein</fullName>
    </recommendedName>
</protein>
<dbReference type="Gene3D" id="2.60.120.620">
    <property type="entry name" value="q2cbj1_9rhob like domain"/>
    <property type="match status" value="1"/>
</dbReference>
<reference evidence="9" key="1">
    <citation type="submission" date="2021-11" db="EMBL/GenBank/DDBJ databases">
        <authorList>
            <consortium name="Genoscope - CEA"/>
            <person name="William W."/>
        </authorList>
    </citation>
    <scope>NUCLEOTIDE SEQUENCE</scope>
</reference>
<feature type="domain" description="Fe2OG dioxygenase" evidence="8">
    <location>
        <begin position="264"/>
        <end position="422"/>
    </location>
</feature>
<evidence type="ECO:0000256" key="4">
    <source>
        <dbReference type="ARBA" id="ARBA00023002"/>
    </source>
</evidence>
<dbReference type="PANTHER" id="PTHR10869:SF226">
    <property type="entry name" value="PROLYL 4-HYDROXYLASE ALPHA SUBUNIT DOMAIN-CONTAINING PROTEIN"/>
    <property type="match status" value="1"/>
</dbReference>
<feature type="signal peptide" evidence="7">
    <location>
        <begin position="1"/>
        <end position="16"/>
    </location>
</feature>
<feature type="compositionally biased region" description="Low complexity" evidence="6">
    <location>
        <begin position="32"/>
        <end position="41"/>
    </location>
</feature>
<evidence type="ECO:0000259" key="8">
    <source>
        <dbReference type="PROSITE" id="PS51471"/>
    </source>
</evidence>
<comment type="caution">
    <text evidence="9">The sequence shown here is derived from an EMBL/GenBank/DDBJ whole genome shotgun (WGS) entry which is preliminary data.</text>
</comment>
<dbReference type="SMART" id="SM00702">
    <property type="entry name" value="P4Hc"/>
    <property type="match status" value="1"/>
</dbReference>
<feature type="region of interest" description="Disordered" evidence="6">
    <location>
        <begin position="22"/>
        <end position="56"/>
    </location>
</feature>
<gene>
    <name evidence="9" type="ORF">PECAL_6P12120</name>
</gene>
<dbReference type="PANTHER" id="PTHR10869">
    <property type="entry name" value="PROLYL 4-HYDROXYLASE ALPHA SUBUNIT"/>
    <property type="match status" value="1"/>
</dbReference>
<dbReference type="InterPro" id="IPR036208">
    <property type="entry name" value="VHL_sf"/>
</dbReference>
<name>A0A8J2T0B4_9STRA</name>
<dbReference type="InterPro" id="IPR005123">
    <property type="entry name" value="Oxoglu/Fe-dep_dioxygenase_dom"/>
</dbReference>
<dbReference type="SUPFAM" id="SSF49468">
    <property type="entry name" value="VHL"/>
    <property type="match status" value="1"/>
</dbReference>
<evidence type="ECO:0000256" key="5">
    <source>
        <dbReference type="ARBA" id="ARBA00023004"/>
    </source>
</evidence>
<evidence type="ECO:0000256" key="3">
    <source>
        <dbReference type="ARBA" id="ARBA00022964"/>
    </source>
</evidence>
<keyword evidence="10" id="KW-1185">Reference proteome</keyword>
<keyword evidence="7" id="KW-0732">Signal</keyword>
<comment type="cofactor">
    <cofactor evidence="1">
        <name>L-ascorbate</name>
        <dbReference type="ChEBI" id="CHEBI:38290"/>
    </cofactor>
</comment>
<dbReference type="GO" id="GO:0004656">
    <property type="term" value="F:procollagen-proline 4-dioxygenase activity"/>
    <property type="evidence" value="ECO:0007669"/>
    <property type="project" value="TreeGrafter"/>
</dbReference>
<dbReference type="GO" id="GO:0005506">
    <property type="term" value="F:iron ion binding"/>
    <property type="evidence" value="ECO:0007669"/>
    <property type="project" value="InterPro"/>
</dbReference>
<accession>A0A8J2T0B4</accession>
<dbReference type="InterPro" id="IPR044862">
    <property type="entry name" value="Pro_4_hyd_alph_FE2OG_OXY"/>
</dbReference>
<dbReference type="PROSITE" id="PS51471">
    <property type="entry name" value="FE2OG_OXY"/>
    <property type="match status" value="1"/>
</dbReference>
<organism evidence="9 10">
    <name type="scientific">Pelagomonas calceolata</name>
    <dbReference type="NCBI Taxonomy" id="35677"/>
    <lineage>
        <taxon>Eukaryota</taxon>
        <taxon>Sar</taxon>
        <taxon>Stramenopiles</taxon>
        <taxon>Ochrophyta</taxon>
        <taxon>Pelagophyceae</taxon>
        <taxon>Pelagomonadales</taxon>
        <taxon>Pelagomonadaceae</taxon>
        <taxon>Pelagomonas</taxon>
    </lineage>
</organism>
<dbReference type="Pfam" id="PF13640">
    <property type="entry name" value="2OG-FeII_Oxy_3"/>
    <property type="match status" value="1"/>
</dbReference>
<dbReference type="EMBL" id="CAKKNE010000006">
    <property type="protein sequence ID" value="CAH0379583.1"/>
    <property type="molecule type" value="Genomic_DNA"/>
</dbReference>
<dbReference type="InterPro" id="IPR045054">
    <property type="entry name" value="P4HA-like"/>
</dbReference>
<dbReference type="GO" id="GO:0031418">
    <property type="term" value="F:L-ascorbic acid binding"/>
    <property type="evidence" value="ECO:0007669"/>
    <property type="project" value="InterPro"/>
</dbReference>
<evidence type="ECO:0000256" key="7">
    <source>
        <dbReference type="SAM" id="SignalP"/>
    </source>
</evidence>
<evidence type="ECO:0000313" key="9">
    <source>
        <dbReference type="EMBL" id="CAH0379583.1"/>
    </source>
</evidence>
<keyword evidence="5" id="KW-0408">Iron</keyword>
<dbReference type="Proteomes" id="UP000789595">
    <property type="component" value="Unassembled WGS sequence"/>
</dbReference>
<dbReference type="GO" id="GO:0005783">
    <property type="term" value="C:endoplasmic reticulum"/>
    <property type="evidence" value="ECO:0007669"/>
    <property type="project" value="TreeGrafter"/>
</dbReference>
<keyword evidence="4" id="KW-0560">Oxidoreductase</keyword>
<feature type="chain" id="PRO_5035246112" description="Fe2OG dioxygenase domain-containing protein" evidence="7">
    <location>
        <begin position="17"/>
        <end position="514"/>
    </location>
</feature>
<dbReference type="OrthoDB" id="420380at2759"/>
<evidence type="ECO:0000256" key="2">
    <source>
        <dbReference type="ARBA" id="ARBA00022723"/>
    </source>
</evidence>
<evidence type="ECO:0000256" key="1">
    <source>
        <dbReference type="ARBA" id="ARBA00001961"/>
    </source>
</evidence>